<comment type="subcellular location">
    <subcellularLocation>
        <location evidence="1">Cytoplasm</location>
    </subcellularLocation>
</comment>
<dbReference type="WBParaSite" id="SMRG1_20000.1">
    <property type="protein sequence ID" value="SMRG1_20000.1"/>
    <property type="gene ID" value="SMRG1_20000"/>
</dbReference>
<dbReference type="PANTHER" id="PTHR12537">
    <property type="entry name" value="RNA BINDING PROTEIN PUMILIO-RELATED"/>
    <property type="match status" value="1"/>
</dbReference>
<evidence type="ECO:0000256" key="2">
    <source>
        <dbReference type="ARBA" id="ARBA00022490"/>
    </source>
</evidence>
<name>A0AA84ZBY2_9TREM</name>
<feature type="repeat" description="Pumilio" evidence="5">
    <location>
        <begin position="1200"/>
        <end position="1235"/>
    </location>
</feature>
<feature type="repeat" description="Pumilio" evidence="5">
    <location>
        <begin position="1071"/>
        <end position="1106"/>
    </location>
</feature>
<evidence type="ECO:0000256" key="3">
    <source>
        <dbReference type="ARBA" id="ARBA00022737"/>
    </source>
</evidence>
<evidence type="ECO:0000313" key="9">
    <source>
        <dbReference type="WBParaSite" id="SMRG1_20000.1"/>
    </source>
</evidence>
<dbReference type="InterPro" id="IPR016024">
    <property type="entry name" value="ARM-type_fold"/>
</dbReference>
<dbReference type="GO" id="GO:0010608">
    <property type="term" value="P:post-transcriptional regulation of gene expression"/>
    <property type="evidence" value="ECO:0007669"/>
    <property type="project" value="TreeGrafter"/>
</dbReference>
<dbReference type="InterPro" id="IPR001313">
    <property type="entry name" value="Pumilio_RNA-bd_rpt"/>
</dbReference>
<organism evidence="8 9">
    <name type="scientific">Schistosoma margrebowiei</name>
    <dbReference type="NCBI Taxonomy" id="48269"/>
    <lineage>
        <taxon>Eukaryota</taxon>
        <taxon>Metazoa</taxon>
        <taxon>Spiralia</taxon>
        <taxon>Lophotrochozoa</taxon>
        <taxon>Platyhelminthes</taxon>
        <taxon>Trematoda</taxon>
        <taxon>Digenea</taxon>
        <taxon>Strigeidida</taxon>
        <taxon>Schistosomatoidea</taxon>
        <taxon>Schistosomatidae</taxon>
        <taxon>Schistosoma</taxon>
    </lineage>
</organism>
<accession>A0AA84ZBY2</accession>
<evidence type="ECO:0000313" key="8">
    <source>
        <dbReference type="Proteomes" id="UP000050790"/>
    </source>
</evidence>
<dbReference type="PROSITE" id="PS50303">
    <property type="entry name" value="PUM_HD"/>
    <property type="match status" value="1"/>
</dbReference>
<feature type="compositionally biased region" description="Polar residues" evidence="6">
    <location>
        <begin position="1343"/>
        <end position="1352"/>
    </location>
</feature>
<dbReference type="GO" id="GO:0003730">
    <property type="term" value="F:mRNA 3'-UTR binding"/>
    <property type="evidence" value="ECO:0007669"/>
    <property type="project" value="TreeGrafter"/>
</dbReference>
<dbReference type="PROSITE" id="PS50302">
    <property type="entry name" value="PUM"/>
    <property type="match status" value="8"/>
</dbReference>
<dbReference type="Pfam" id="PF00806">
    <property type="entry name" value="PUF"/>
    <property type="match status" value="8"/>
</dbReference>
<keyword evidence="3" id="KW-0677">Repeat</keyword>
<dbReference type="SUPFAM" id="SSF48371">
    <property type="entry name" value="ARM repeat"/>
    <property type="match status" value="1"/>
</dbReference>
<dbReference type="FunFam" id="1.25.10.10:FF:000004">
    <property type="entry name" value="Pumilio homolog 1 isoform 2"/>
    <property type="match status" value="1"/>
</dbReference>
<feature type="repeat" description="Pumilio" evidence="5">
    <location>
        <begin position="963"/>
        <end position="998"/>
    </location>
</feature>
<reference evidence="9" key="1">
    <citation type="submission" date="2023-11" db="UniProtKB">
        <authorList>
            <consortium name="WormBaseParasite"/>
        </authorList>
    </citation>
    <scope>IDENTIFICATION</scope>
</reference>
<dbReference type="InterPro" id="IPR033712">
    <property type="entry name" value="Pumilio_RNA-bd"/>
</dbReference>
<evidence type="ECO:0000259" key="7">
    <source>
        <dbReference type="PROSITE" id="PS50303"/>
    </source>
</evidence>
<feature type="repeat" description="Pumilio" evidence="5">
    <location>
        <begin position="1143"/>
        <end position="1178"/>
    </location>
</feature>
<evidence type="ECO:0000256" key="6">
    <source>
        <dbReference type="SAM" id="MobiDB-lite"/>
    </source>
</evidence>
<dbReference type="InterPro" id="IPR011989">
    <property type="entry name" value="ARM-like"/>
</dbReference>
<feature type="repeat" description="Pumilio" evidence="5">
    <location>
        <begin position="927"/>
        <end position="962"/>
    </location>
</feature>
<dbReference type="CDD" id="cd07920">
    <property type="entry name" value="Pumilio"/>
    <property type="match status" value="1"/>
</dbReference>
<evidence type="ECO:0000256" key="1">
    <source>
        <dbReference type="ARBA" id="ARBA00004496"/>
    </source>
</evidence>
<dbReference type="InterPro" id="IPR033133">
    <property type="entry name" value="PUM-HD"/>
</dbReference>
<sequence length="1381" mass="147063">MSAEEVARVTPDLTGLLSTSIPPPGFSVGGSTTSLGDLTITTPGSSSINCKSLSIGYHPHWPAALPDLNLSVFQDGTPQLPDTLCLTDDDALDIAANCANSTGVCLDMQTKENIDDCSSDLPHHFHNLSIIGSSRANQIWAVGAERRISTTPGSDTAGGSNCSSGLLSCFGDSHCSVGSGNFSANGVNYNSAASGEAHSFAGSGVTGDITPLPGQLGHLTASNGTAVPGRLENQHPQENANMAPFDLLSIWEPRQNNSHHVWLPDPSQDPVTANTTVGNCAGSRNNCQEEQDNHNHLGLGIDNGAENEVLPWNWDTACGLANTTSWRDLFPECKDTEPTNLPYNNSETDGINHSNAPEFGAHAPSGLWSSSIHNVTSSMSISASSPLSTQPAILFGSAMGLVSESNDIDTLQHSHRVLQDQSDAFNDVTMPRSNASLFAQSNSTLINSRSTAFRGSSVSNSELNSMSDTITSNLFPLPSSTAMPNSLLAIPPLFLFGQSAESECSGLITPSANISTLPASSTPLQIPVSFVGGQGSAFGPPFQLSEAHIMNDIYTKYPGILPPPGLCAVSSPSSSNCTTPTLSSVAAVSATSSVSQLPPGNFEGNPLCESSVVNNNSFPFGYNMPPTSQLNMMDPQSMAMAMTLFMSQGGAANNNNNNNSQFPPPLSQAPQWNHVAFMIMQQLANGMANNPGCVVSSASNTVIDNITPSANGNNIVDQSRLAAGAFAFFQAQQQLMNAAQQQQQRHSTALSGGSVVSNNSSNCIAPTVTSSTPLVAPFTSSVVTNSSNYFGGLYSSGSVVAGLNPGNFSIPNGINLLPPVGLLHPEASGSPNSAGDVSSYSRMPISQPPGALAVSMHISPTSPSGLQRPPLSVSTGFSSATPYPFNFDGVNITTSTPLVATTVSSRSQLLEDFRNSSARFQHMHLSELRDHMVEFARDQHGSRFIQQKLETATTTEKNAVFNEILPHSGKLMTDVFGNYVIQKFFEFGTKEQKELLSQRLQGHVVEFATQMYGCRVIQKALESVPAEAKIHIVGELRPFVTRCVKDQNGNHVIQKCIECVPPSELDFIISAFRGQVVLLSSHPYGCRVIQRILEHCLPEQTRPILDELHKGVEHLVKDQYGNYVIQHVLEHGSNEDKSRIIQSLRGRVCALSSHKFASNVMEKAIANAVPSERAVLIEEILHPISNVNINGDASSVTTNNISSSLVDMMKDQYANYVVQRMLELADTEQRRVLINRIRPMQNVLRKFNYGKHIIAKLEKYNNVAGNNNSTGKNSSANNNNNNNNNTTNNNNTNLSVSNNSSTNHVSKTSNNSINNNGSGNNNGSCNNTNNSNNGGTPAVNKSAGPNSESNGITTSQQNDSTTTTTTTTTHKSSNDKSNHRT</sequence>
<feature type="domain" description="PUM-HD" evidence="7">
    <location>
        <begin position="905"/>
        <end position="1261"/>
    </location>
</feature>
<protein>
    <recommendedName>
        <fullName evidence="7">PUM-HD domain-containing protein</fullName>
    </recommendedName>
</protein>
<feature type="region of interest" description="Disordered" evidence="6">
    <location>
        <begin position="1265"/>
        <end position="1381"/>
    </location>
</feature>
<evidence type="ECO:0000256" key="4">
    <source>
        <dbReference type="ARBA" id="ARBA00022884"/>
    </source>
</evidence>
<dbReference type="GO" id="GO:0005737">
    <property type="term" value="C:cytoplasm"/>
    <property type="evidence" value="ECO:0007669"/>
    <property type="project" value="UniProtKB-SubCell"/>
</dbReference>
<feature type="compositionally biased region" description="Low complexity" evidence="6">
    <location>
        <begin position="1266"/>
        <end position="1335"/>
    </location>
</feature>
<feature type="region of interest" description="Disordered" evidence="6">
    <location>
        <begin position="211"/>
        <end position="235"/>
    </location>
</feature>
<dbReference type="PANTHER" id="PTHR12537:SF12">
    <property type="entry name" value="MATERNAL PROTEIN PUMILIO"/>
    <property type="match status" value="1"/>
</dbReference>
<feature type="repeat" description="Pumilio" evidence="5">
    <location>
        <begin position="1107"/>
        <end position="1142"/>
    </location>
</feature>
<feature type="repeat" description="Pumilio" evidence="5">
    <location>
        <begin position="1035"/>
        <end position="1070"/>
    </location>
</feature>
<keyword evidence="4" id="KW-0694">RNA-binding</keyword>
<evidence type="ECO:0000256" key="5">
    <source>
        <dbReference type="PROSITE-ProRule" id="PRU00317"/>
    </source>
</evidence>
<dbReference type="Proteomes" id="UP000050790">
    <property type="component" value="Unassembled WGS sequence"/>
</dbReference>
<keyword evidence="2" id="KW-0963">Cytoplasm</keyword>
<feature type="compositionally biased region" description="Low complexity" evidence="6">
    <location>
        <begin position="1353"/>
        <end position="1371"/>
    </location>
</feature>
<proteinExistence type="predicted"/>
<feature type="repeat" description="Pumilio" evidence="5">
    <location>
        <begin position="999"/>
        <end position="1034"/>
    </location>
</feature>
<feature type="compositionally biased region" description="Basic and acidic residues" evidence="6">
    <location>
        <begin position="1372"/>
        <end position="1381"/>
    </location>
</feature>
<dbReference type="SMART" id="SM00025">
    <property type="entry name" value="Pumilio"/>
    <property type="match status" value="8"/>
</dbReference>
<dbReference type="Gene3D" id="1.25.10.10">
    <property type="entry name" value="Leucine-rich Repeat Variant"/>
    <property type="match status" value="1"/>
</dbReference>